<name>A0A1I1WNB0_PSEOC</name>
<evidence type="ECO:0000256" key="1">
    <source>
        <dbReference type="ARBA" id="ARBA00009437"/>
    </source>
</evidence>
<keyword evidence="4" id="KW-0804">Transcription</keyword>
<evidence type="ECO:0000256" key="2">
    <source>
        <dbReference type="ARBA" id="ARBA00023015"/>
    </source>
</evidence>
<dbReference type="InterPro" id="IPR005119">
    <property type="entry name" value="LysR_subst-bd"/>
</dbReference>
<organism evidence="6 7">
    <name type="scientific">Pseudomonas straminea</name>
    <dbReference type="NCBI Taxonomy" id="47882"/>
    <lineage>
        <taxon>Bacteria</taxon>
        <taxon>Pseudomonadati</taxon>
        <taxon>Pseudomonadota</taxon>
        <taxon>Gammaproteobacteria</taxon>
        <taxon>Pseudomonadales</taxon>
        <taxon>Pseudomonadaceae</taxon>
        <taxon>Phytopseudomonas</taxon>
    </lineage>
</organism>
<evidence type="ECO:0000256" key="3">
    <source>
        <dbReference type="ARBA" id="ARBA00023125"/>
    </source>
</evidence>
<evidence type="ECO:0000256" key="4">
    <source>
        <dbReference type="ARBA" id="ARBA00023163"/>
    </source>
</evidence>
<reference evidence="7" key="1">
    <citation type="submission" date="2016-10" db="EMBL/GenBank/DDBJ databases">
        <authorList>
            <person name="Varghese N."/>
            <person name="Submissions S."/>
        </authorList>
    </citation>
    <scope>NUCLEOTIDE SEQUENCE [LARGE SCALE GENOMIC DNA]</scope>
    <source>
        <strain evidence="7">JCM 2783</strain>
    </source>
</reference>
<sequence>MLANLSDIDLKMLRIFCSIVEAGGFTAAQVPLNTSLPRLSVTVRDLETRLGYTLCRRGKGGFQLTEQGAQVYAAAQELYADMERFRQRLVLLNAHHPETLRVGSLDNLITLEPAPLPYALSKLREAIPDTRLVLQVLTAEGLEQAVINGDLDLAIGVFDHQLSGLHYLELFGEEQNLYCGRGHPVFERADSTLGDADIFTAQYVDRGLVVENRKPFTFPFNSVSSAASTEAVASLVASGHFIGYLPTHYADVLVARGVLRPIWPARFAYHATCHCITRQGSARSASMEIFIDALLDAAALAS</sequence>
<dbReference type="SUPFAM" id="SSF53850">
    <property type="entry name" value="Periplasmic binding protein-like II"/>
    <property type="match status" value="1"/>
</dbReference>
<dbReference type="InterPro" id="IPR000847">
    <property type="entry name" value="LysR_HTH_N"/>
</dbReference>
<keyword evidence="2" id="KW-0805">Transcription regulation</keyword>
<dbReference type="Gene3D" id="1.10.10.10">
    <property type="entry name" value="Winged helix-like DNA-binding domain superfamily/Winged helix DNA-binding domain"/>
    <property type="match status" value="1"/>
</dbReference>
<dbReference type="PANTHER" id="PTHR30126">
    <property type="entry name" value="HTH-TYPE TRANSCRIPTIONAL REGULATOR"/>
    <property type="match status" value="1"/>
</dbReference>
<dbReference type="GO" id="GO:0003700">
    <property type="term" value="F:DNA-binding transcription factor activity"/>
    <property type="evidence" value="ECO:0007669"/>
    <property type="project" value="InterPro"/>
</dbReference>
<dbReference type="PANTHER" id="PTHR30126:SF98">
    <property type="entry name" value="HTH-TYPE TRANSCRIPTIONAL ACTIVATOR BAUR"/>
    <property type="match status" value="1"/>
</dbReference>
<dbReference type="Gene3D" id="3.40.190.290">
    <property type="match status" value="1"/>
</dbReference>
<dbReference type="AlphaFoldDB" id="A0A1I1WNB0"/>
<dbReference type="Pfam" id="PF00126">
    <property type="entry name" value="HTH_1"/>
    <property type="match status" value="1"/>
</dbReference>
<proteinExistence type="inferred from homology"/>
<evidence type="ECO:0000313" key="6">
    <source>
        <dbReference type="EMBL" id="SFD96665.1"/>
    </source>
</evidence>
<dbReference type="Pfam" id="PF03466">
    <property type="entry name" value="LysR_substrate"/>
    <property type="match status" value="1"/>
</dbReference>
<dbReference type="GO" id="GO:0000976">
    <property type="term" value="F:transcription cis-regulatory region binding"/>
    <property type="evidence" value="ECO:0007669"/>
    <property type="project" value="TreeGrafter"/>
</dbReference>
<dbReference type="InterPro" id="IPR036390">
    <property type="entry name" value="WH_DNA-bd_sf"/>
</dbReference>
<keyword evidence="3 6" id="KW-0238">DNA-binding</keyword>
<keyword evidence="7" id="KW-1185">Reference proteome</keyword>
<evidence type="ECO:0000313" key="7">
    <source>
        <dbReference type="Proteomes" id="UP000243950"/>
    </source>
</evidence>
<accession>A0A1I1WNB0</accession>
<protein>
    <submittedName>
        <fullName evidence="6">DNA-binding transcriptional regulator, LysR family</fullName>
    </submittedName>
</protein>
<dbReference type="PROSITE" id="PS50931">
    <property type="entry name" value="HTH_LYSR"/>
    <property type="match status" value="1"/>
</dbReference>
<dbReference type="EMBL" id="FOMO01000006">
    <property type="protein sequence ID" value="SFD96665.1"/>
    <property type="molecule type" value="Genomic_DNA"/>
</dbReference>
<dbReference type="SUPFAM" id="SSF46785">
    <property type="entry name" value="Winged helix' DNA-binding domain"/>
    <property type="match status" value="1"/>
</dbReference>
<comment type="similarity">
    <text evidence="1">Belongs to the LysR transcriptional regulatory family.</text>
</comment>
<dbReference type="Proteomes" id="UP000243950">
    <property type="component" value="Unassembled WGS sequence"/>
</dbReference>
<dbReference type="RefSeq" id="WP_093505252.1">
    <property type="nucleotide sequence ID" value="NZ_BSSG01000006.1"/>
</dbReference>
<dbReference type="CDD" id="cd05466">
    <property type="entry name" value="PBP2_LTTR_substrate"/>
    <property type="match status" value="1"/>
</dbReference>
<feature type="domain" description="HTH lysR-type" evidence="5">
    <location>
        <begin position="8"/>
        <end position="65"/>
    </location>
</feature>
<gene>
    <name evidence="6" type="ORF">SAMN05216372_10678</name>
</gene>
<evidence type="ECO:0000259" key="5">
    <source>
        <dbReference type="PROSITE" id="PS50931"/>
    </source>
</evidence>
<dbReference type="InterPro" id="IPR036388">
    <property type="entry name" value="WH-like_DNA-bd_sf"/>
</dbReference>